<gene>
    <name evidence="1" type="ORF">PLEPLA_LOCUS47906</name>
</gene>
<evidence type="ECO:0000313" key="1">
    <source>
        <dbReference type="EMBL" id="CAB1460069.1"/>
    </source>
</evidence>
<proteinExistence type="predicted"/>
<name>A0A9N7VZD2_PLEPL</name>
<evidence type="ECO:0000313" key="2">
    <source>
        <dbReference type="Proteomes" id="UP001153269"/>
    </source>
</evidence>
<dbReference type="EMBL" id="CADEAL010004458">
    <property type="protein sequence ID" value="CAB1460069.1"/>
    <property type="molecule type" value="Genomic_DNA"/>
</dbReference>
<dbReference type="Proteomes" id="UP001153269">
    <property type="component" value="Unassembled WGS sequence"/>
</dbReference>
<comment type="caution">
    <text evidence="1">The sequence shown here is derived from an EMBL/GenBank/DDBJ whole genome shotgun (WGS) entry which is preliminary data.</text>
</comment>
<reference evidence="1" key="1">
    <citation type="submission" date="2020-03" db="EMBL/GenBank/DDBJ databases">
        <authorList>
            <person name="Weist P."/>
        </authorList>
    </citation>
    <scope>NUCLEOTIDE SEQUENCE</scope>
</reference>
<sequence>MVQWGQALSTGRGDYIYAGTQVLLNTPSFALQRPTSLCPDNPLFPRSIPLSLRCPSSPLVPSRYKWLFAVQLPRHVVCLLVLVPNSMYNRKNEDRPFSSYTNCSQDHKRLLSGDVNDHKCPRRKRLLCR</sequence>
<accession>A0A9N7VZD2</accession>
<dbReference type="AlphaFoldDB" id="A0A9N7VZD2"/>
<organism evidence="1 2">
    <name type="scientific">Pleuronectes platessa</name>
    <name type="common">European plaice</name>
    <dbReference type="NCBI Taxonomy" id="8262"/>
    <lineage>
        <taxon>Eukaryota</taxon>
        <taxon>Metazoa</taxon>
        <taxon>Chordata</taxon>
        <taxon>Craniata</taxon>
        <taxon>Vertebrata</taxon>
        <taxon>Euteleostomi</taxon>
        <taxon>Actinopterygii</taxon>
        <taxon>Neopterygii</taxon>
        <taxon>Teleostei</taxon>
        <taxon>Neoteleostei</taxon>
        <taxon>Acanthomorphata</taxon>
        <taxon>Carangaria</taxon>
        <taxon>Pleuronectiformes</taxon>
        <taxon>Pleuronectoidei</taxon>
        <taxon>Pleuronectidae</taxon>
        <taxon>Pleuronectes</taxon>
    </lineage>
</organism>
<keyword evidence="2" id="KW-1185">Reference proteome</keyword>
<protein>
    <submittedName>
        <fullName evidence="1">Uncharacterized protein</fullName>
    </submittedName>
</protein>